<proteinExistence type="predicted"/>
<evidence type="ECO:0000313" key="5">
    <source>
        <dbReference type="Proteomes" id="UP001227230"/>
    </source>
</evidence>
<dbReference type="InterPro" id="IPR002452">
    <property type="entry name" value="Alpha_tubulin"/>
</dbReference>
<evidence type="ECO:0000256" key="2">
    <source>
        <dbReference type="ARBA" id="ARBA00023134"/>
    </source>
</evidence>
<evidence type="ECO:0000256" key="1">
    <source>
        <dbReference type="ARBA" id="ARBA00022741"/>
    </source>
</evidence>
<evidence type="ECO:0000313" key="4">
    <source>
        <dbReference type="EMBL" id="WKA03544.1"/>
    </source>
</evidence>
<dbReference type="PANTHER" id="PTHR33116">
    <property type="entry name" value="REVERSE TRANSCRIPTASE ZINC-BINDING DOMAIN-CONTAINING PROTEIN-RELATED-RELATED"/>
    <property type="match status" value="1"/>
</dbReference>
<dbReference type="PRINTS" id="PR01162">
    <property type="entry name" value="ALPHATUBULIN"/>
</dbReference>
<dbReference type="InterPro" id="IPR018316">
    <property type="entry name" value="Tubulin/FtsZ_2-layer-sand-dom"/>
</dbReference>
<evidence type="ECO:0000259" key="3">
    <source>
        <dbReference type="Pfam" id="PF03953"/>
    </source>
</evidence>
<dbReference type="EMBL" id="CP126661">
    <property type="protein sequence ID" value="WKA03544.1"/>
    <property type="molecule type" value="Genomic_DNA"/>
</dbReference>
<dbReference type="InterPro" id="IPR037103">
    <property type="entry name" value="Tubulin/FtsZ-like_C"/>
</dbReference>
<dbReference type="Gene3D" id="3.30.1330.20">
    <property type="entry name" value="Tubulin/FtsZ, C-terminal domain"/>
    <property type="match status" value="1"/>
</dbReference>
<keyword evidence="5" id="KW-1185">Reference proteome</keyword>
<dbReference type="InterPro" id="IPR008280">
    <property type="entry name" value="Tub_FtsZ_C"/>
</dbReference>
<dbReference type="PANTHER" id="PTHR33116:SF78">
    <property type="entry name" value="OS12G0587133 PROTEIN"/>
    <property type="match status" value="1"/>
</dbReference>
<accession>A0ABY9D7K6</accession>
<organism evidence="4 5">
    <name type="scientific">Vitis vinifera</name>
    <name type="common">Grape</name>
    <dbReference type="NCBI Taxonomy" id="29760"/>
    <lineage>
        <taxon>Eukaryota</taxon>
        <taxon>Viridiplantae</taxon>
        <taxon>Streptophyta</taxon>
        <taxon>Embryophyta</taxon>
        <taxon>Tracheophyta</taxon>
        <taxon>Spermatophyta</taxon>
        <taxon>Magnoliopsida</taxon>
        <taxon>eudicotyledons</taxon>
        <taxon>Gunneridae</taxon>
        <taxon>Pentapetalae</taxon>
        <taxon>rosids</taxon>
        <taxon>Vitales</taxon>
        <taxon>Vitaceae</taxon>
        <taxon>Viteae</taxon>
        <taxon>Vitis</taxon>
    </lineage>
</organism>
<gene>
    <name evidence="4" type="ORF">VitviT2T_021647</name>
</gene>
<dbReference type="SUPFAM" id="SSF55307">
    <property type="entry name" value="Tubulin C-terminal domain-like"/>
    <property type="match status" value="1"/>
</dbReference>
<keyword evidence="1" id="KW-0547">Nucleotide-binding</keyword>
<sequence>MYRGDVVPQDVNVAVATIKTRRIIQCVDWCPIGFKSSISYQPPTVVPGVDLPLHAKNTLSGQESFSFDGHLSDEVFGKVSSILNDMKFSNVGPEQEAQLACGWKGSMHGANGRKAIQFKVMIHDSFVIVAVYDPKLMNRVVGNLSNSSIFPVPKCLISSEKGLIEKFAVGASMASEVLKNEEDFDESAFVVEDSVDMVKEDVLKVNSSAHGEVGSLPSTYLGLLLGAPFKLVIVLDGVEEQFLRRLAMWKRQYISKGGKGTLIRSTWSNLPIYFMSLLRMSSSVRQRLKQIQRDFLWGGGNLERKPHLVRWEYQCLSKKKGGVGVKCLFNLNKVILCKSNWHFANEREALWNQVIRGKYGEERGGWYSREVREAHGVGLWKGLRMEWDFVGSRISFLVGNGRRVRFFRDRWCGDSLLCVSFPSLFALTDDKDAWVADIWDPLA</sequence>
<feature type="domain" description="Tubulin/FtsZ 2-layer sandwich" evidence="3">
    <location>
        <begin position="1"/>
        <end position="49"/>
    </location>
</feature>
<dbReference type="Proteomes" id="UP001227230">
    <property type="component" value="Chromosome 14"/>
</dbReference>
<name>A0ABY9D7K6_VITVI</name>
<dbReference type="Pfam" id="PF03953">
    <property type="entry name" value="Tubulin_C"/>
    <property type="match status" value="1"/>
</dbReference>
<protein>
    <recommendedName>
        <fullName evidence="3">Tubulin/FtsZ 2-layer sandwich domain-containing protein</fullName>
    </recommendedName>
</protein>
<keyword evidence="2" id="KW-0342">GTP-binding</keyword>
<reference evidence="4 5" key="1">
    <citation type="journal article" date="2023" name="Hortic Res">
        <title>The complete reference genome for grapevine (Vitis vinifera L.) genetics and breeding.</title>
        <authorList>
            <person name="Shi X."/>
            <person name="Cao S."/>
            <person name="Wang X."/>
            <person name="Huang S."/>
            <person name="Wang Y."/>
            <person name="Liu Z."/>
            <person name="Liu W."/>
            <person name="Leng X."/>
            <person name="Peng Y."/>
            <person name="Wang N."/>
            <person name="Wang Y."/>
            <person name="Ma Z."/>
            <person name="Xu X."/>
            <person name="Zhang F."/>
            <person name="Xue H."/>
            <person name="Zhong H."/>
            <person name="Wang Y."/>
            <person name="Zhang K."/>
            <person name="Velt A."/>
            <person name="Avia K."/>
            <person name="Holtgrawe D."/>
            <person name="Grimplet J."/>
            <person name="Matus J.T."/>
            <person name="Ware D."/>
            <person name="Wu X."/>
            <person name="Wang H."/>
            <person name="Liu C."/>
            <person name="Fang Y."/>
            <person name="Rustenholz C."/>
            <person name="Cheng Z."/>
            <person name="Xiao H."/>
            <person name="Zhou Y."/>
        </authorList>
    </citation>
    <scope>NUCLEOTIDE SEQUENCE [LARGE SCALE GENOMIC DNA]</scope>
    <source>
        <strain evidence="5">cv. Pinot noir / PN40024</strain>
        <tissue evidence="4">Leaf</tissue>
    </source>
</reference>